<feature type="transmembrane region" description="Helical" evidence="1">
    <location>
        <begin position="12"/>
        <end position="30"/>
    </location>
</feature>
<dbReference type="Proteomes" id="UP000272560">
    <property type="component" value="Unassembled WGS sequence"/>
</dbReference>
<sequence>MGMLADPAIENVVQIFLAIVTVVGLWVALANGKKDRQTAMALAYADRQSADERAESDRRDATRAMEDDRLFLREQAQLQMQLNHALNIVQTADNYPTRDFSAMKHWSLSMRASIIVLGEELLPVAWTVFISKEAKWDDMKDEVLHEAQELAVRVARELNCPSCFHVHRTL</sequence>
<dbReference type="AlphaFoldDB" id="A0A3A5M0C0"/>
<proteinExistence type="predicted"/>
<evidence type="ECO:0000256" key="1">
    <source>
        <dbReference type="SAM" id="Phobius"/>
    </source>
</evidence>
<dbReference type="OrthoDB" id="9930412at2"/>
<keyword evidence="1" id="KW-0472">Membrane</keyword>
<keyword evidence="3" id="KW-1185">Reference proteome</keyword>
<dbReference type="EMBL" id="QZVT01000010">
    <property type="protein sequence ID" value="RJT76937.1"/>
    <property type="molecule type" value="Genomic_DNA"/>
</dbReference>
<protein>
    <submittedName>
        <fullName evidence="2">Uncharacterized protein</fullName>
    </submittedName>
</protein>
<keyword evidence="1" id="KW-1133">Transmembrane helix</keyword>
<gene>
    <name evidence="2" type="ORF">D6T63_15880</name>
</gene>
<reference evidence="2 3" key="1">
    <citation type="submission" date="2018-09" db="EMBL/GenBank/DDBJ databases">
        <title>Novel species of Arthrobacter.</title>
        <authorList>
            <person name="Liu Q."/>
            <person name="Xin Y.-H."/>
        </authorList>
    </citation>
    <scope>NUCLEOTIDE SEQUENCE [LARGE SCALE GENOMIC DNA]</scope>
    <source>
        <strain evidence="2 3">Hz2</strain>
    </source>
</reference>
<comment type="caution">
    <text evidence="2">The sequence shown here is derived from an EMBL/GenBank/DDBJ whole genome shotgun (WGS) entry which is preliminary data.</text>
</comment>
<evidence type="ECO:0000313" key="2">
    <source>
        <dbReference type="EMBL" id="RJT76937.1"/>
    </source>
</evidence>
<dbReference type="RefSeq" id="WP_120150027.1">
    <property type="nucleotide sequence ID" value="NZ_QZVT01000010.1"/>
</dbReference>
<keyword evidence="1" id="KW-0812">Transmembrane</keyword>
<name>A0A3A5M0C0_9MICC</name>
<accession>A0A3A5M0C0</accession>
<organism evidence="2 3">
    <name type="scientific">Arthrobacter cheniae</name>
    <dbReference type="NCBI Taxonomy" id="1258888"/>
    <lineage>
        <taxon>Bacteria</taxon>
        <taxon>Bacillati</taxon>
        <taxon>Actinomycetota</taxon>
        <taxon>Actinomycetes</taxon>
        <taxon>Micrococcales</taxon>
        <taxon>Micrococcaceae</taxon>
        <taxon>Arthrobacter</taxon>
    </lineage>
</organism>
<evidence type="ECO:0000313" key="3">
    <source>
        <dbReference type="Proteomes" id="UP000272560"/>
    </source>
</evidence>